<proteinExistence type="predicted"/>
<keyword evidence="2" id="KW-1185">Reference proteome</keyword>
<dbReference type="Proteomes" id="UP001057402">
    <property type="component" value="Chromosome 11"/>
</dbReference>
<gene>
    <name evidence="1" type="ORF">MLD38_035872</name>
</gene>
<name>A0ACB9LHY2_9MYRT</name>
<accession>A0ACB9LHY2</accession>
<evidence type="ECO:0000313" key="1">
    <source>
        <dbReference type="EMBL" id="KAI4310929.1"/>
    </source>
</evidence>
<evidence type="ECO:0000313" key="2">
    <source>
        <dbReference type="Proteomes" id="UP001057402"/>
    </source>
</evidence>
<dbReference type="EMBL" id="CM042890">
    <property type="protein sequence ID" value="KAI4310929.1"/>
    <property type="molecule type" value="Genomic_DNA"/>
</dbReference>
<sequence length="878" mass="97019">MQMEERRSKGGFLQFFDWNSKSRKKLFSNGSDLPGGAKQGTKESELLAKSRIMNAADGSEASPSNKGSKDWNYASSETSNDGYESRAPGVVARLMGLDSLPSSSVTDQTSTSSDGFHPNKVSHDRLSDKYDSIDYLSSSRQLPGFPSTVVEEKTKRLPNRPIDRFQTEVLPPKSAKPISASHHKLFSPIRSPGIFPTKNPEYIIEAAAKILEANPRVTASRVTSSVSVSVPLRIQDLKAKLEAAYEVSKIQTPHEPNSRRNVERKPLDKDCCGSEDPRDSQSAVPLRKANLDGVRYKDKSPTNAKQAKAGVKRREERSQTAPRNVSKSREHNEGNSNRIPRRQPGLHRASQRKDSVNNRATVLQQNNQKQNITTGPFSTFKGSESNLQLVRAHSANGYKTVNKTNVKHGNNNMKKPPNSRNSYSLSRANQVSLNKGSSAMDSQRMRTVATNILVSNDVVSRGMNDNKRGMDVISFTFNSPIKKFSRDLLSDGQDCLGAASNVDNPKPSLRGSTSSSSSQSVINGNSLSILLEQKLSELTNRIEPPDFETQAPESSCSSTQCLEETVPSSVGSRGPSADHEKGIQEVSDNIRSFVCRSVEAVSSDQEQMPNADRSRNMGGNRTTAASSAMGKEVDFQQPSPVSILETSFESGSPDGISTNDDSRDCSSSSPQDQDMFKWLCAKEFPTPDDQSEFSNSTRSSFSMELDSKLARSCSMCSDISGNWELAYIGDIISNIGPIVTEILLVPRKESEHPTRFEELEDWVNGMGKYRDKPKDRRKILFDCATECVESRCRHAFTGTDRSWRECTGMLERERRLADEVYGEITSTGEARVDELLDSDMTSRRGKWIEFNAEVIEEGVKIGKGILATLMEELVTDLF</sequence>
<protein>
    <submittedName>
        <fullName evidence="1">Uncharacterized protein</fullName>
    </submittedName>
</protein>
<organism evidence="1 2">
    <name type="scientific">Melastoma candidum</name>
    <dbReference type="NCBI Taxonomy" id="119954"/>
    <lineage>
        <taxon>Eukaryota</taxon>
        <taxon>Viridiplantae</taxon>
        <taxon>Streptophyta</taxon>
        <taxon>Embryophyta</taxon>
        <taxon>Tracheophyta</taxon>
        <taxon>Spermatophyta</taxon>
        <taxon>Magnoliopsida</taxon>
        <taxon>eudicotyledons</taxon>
        <taxon>Gunneridae</taxon>
        <taxon>Pentapetalae</taxon>
        <taxon>rosids</taxon>
        <taxon>malvids</taxon>
        <taxon>Myrtales</taxon>
        <taxon>Melastomataceae</taxon>
        <taxon>Melastomatoideae</taxon>
        <taxon>Melastomateae</taxon>
        <taxon>Melastoma</taxon>
    </lineage>
</organism>
<reference evidence="2" key="1">
    <citation type="journal article" date="2023" name="Front. Plant Sci.">
        <title>Chromosomal-level genome assembly of Melastoma candidum provides insights into trichome evolution.</title>
        <authorList>
            <person name="Zhong Y."/>
            <person name="Wu W."/>
            <person name="Sun C."/>
            <person name="Zou P."/>
            <person name="Liu Y."/>
            <person name="Dai S."/>
            <person name="Zhou R."/>
        </authorList>
    </citation>
    <scope>NUCLEOTIDE SEQUENCE [LARGE SCALE GENOMIC DNA]</scope>
</reference>
<comment type="caution">
    <text evidence="1">The sequence shown here is derived from an EMBL/GenBank/DDBJ whole genome shotgun (WGS) entry which is preliminary data.</text>
</comment>